<dbReference type="SUPFAM" id="SSF56112">
    <property type="entry name" value="Protein kinase-like (PK-like)"/>
    <property type="match status" value="1"/>
</dbReference>
<evidence type="ECO:0000259" key="3">
    <source>
        <dbReference type="Pfam" id="PF03109"/>
    </source>
</evidence>
<sequence length="547" mass="59722">MGNHFQRYAEVAQILARHGFGSLAATIGLGRLHPGPVSGQAGNVSNPERLRRALEELGPTFIKLGQVLSTRPDILPPGYLAALSKLQNAAPPVPSDVIRNVIEQELGATPEELFSTFSDTPLASASIGQAHAATLHDGTAVVVKVRRPGVVAQVQEDLEILANLAHQASRNWAAMADYNLEAISAGFAATLRAELDYLQEGHNAERFASNFANDSSIHIPKIFWPTTTSRVLTIERIYGLKIDDAEVLAMPVIDRNRLADQAAKAAVKMIFEDGFFHADPHPGNLFVESTGRIGLIDFGMVGEVGKELREHLGSLLLAFSYDDPDRICRSLLELSINRPAADRGLLRQDVLRFMQQYQGRQLGQIEISPLITQILAILRNHRLQLPSEMAMLTKMIFMTEGMGARLNPNFNLGAVVRPYAGRLAFERVIPRNFTRKLSRWGLDAADFGANLPDKLRRLLDTLDDGVEVHLRAAELAPLMTRAERIGNRLVAGMMVAAFIRGIGDLTAADLDRLRTWQNVLVTGGVGAVGALGGYLAWTARHSAGGQR</sequence>
<reference evidence="4 5" key="1">
    <citation type="submission" date="2018-05" db="EMBL/GenBank/DDBJ databases">
        <title>Genetic diversity of glacier-inhabiting Cryobacterium bacteria in China and description of Cryobacterium mengkeensis sp. nov. and Arthrobacter glacialis sp. nov.</title>
        <authorList>
            <person name="Liu Q."/>
            <person name="Xin Y.-H."/>
        </authorList>
    </citation>
    <scope>NUCLEOTIDE SEQUENCE [LARGE SCALE GENOMIC DNA]</scope>
    <source>
        <strain evidence="4 5">LI2</strain>
    </source>
</reference>
<gene>
    <name evidence="4" type="ORF">CVV68_19210</name>
</gene>
<evidence type="ECO:0000313" key="5">
    <source>
        <dbReference type="Proteomes" id="UP000247832"/>
    </source>
</evidence>
<keyword evidence="2" id="KW-0472">Membrane</keyword>
<dbReference type="PANTHER" id="PTHR10566:SF113">
    <property type="entry name" value="PROTEIN ACTIVITY OF BC1 COMPLEX KINASE 7, CHLOROPLASTIC"/>
    <property type="match status" value="1"/>
</dbReference>
<evidence type="ECO:0000256" key="2">
    <source>
        <dbReference type="SAM" id="Phobius"/>
    </source>
</evidence>
<dbReference type="EMBL" id="QJVD01000028">
    <property type="protein sequence ID" value="PYI65239.1"/>
    <property type="molecule type" value="Genomic_DNA"/>
</dbReference>
<dbReference type="RefSeq" id="WP_110502609.1">
    <property type="nucleotide sequence ID" value="NZ_QJVD01000028.1"/>
</dbReference>
<dbReference type="AlphaFoldDB" id="A0A2V5L1Y4"/>
<evidence type="ECO:0000313" key="4">
    <source>
        <dbReference type="EMBL" id="PYI65239.1"/>
    </source>
</evidence>
<keyword evidence="2" id="KW-1133">Transmembrane helix</keyword>
<dbReference type="InterPro" id="IPR004147">
    <property type="entry name" value="ABC1_dom"/>
</dbReference>
<keyword evidence="5" id="KW-1185">Reference proteome</keyword>
<comment type="similarity">
    <text evidence="1">Belongs to the protein kinase superfamily. ADCK protein kinase family.</text>
</comment>
<feature type="domain" description="ABC1 atypical kinase-like" evidence="3">
    <location>
        <begin position="85"/>
        <end position="328"/>
    </location>
</feature>
<accession>A0A2V5L1Y4</accession>
<proteinExistence type="inferred from homology"/>
<protein>
    <submittedName>
        <fullName evidence="4">ABC transporter</fullName>
    </submittedName>
</protein>
<name>A0A2V5L1Y4_9MICC</name>
<keyword evidence="2" id="KW-0812">Transmembrane</keyword>
<dbReference type="InterPro" id="IPR011009">
    <property type="entry name" value="Kinase-like_dom_sf"/>
</dbReference>
<dbReference type="Pfam" id="PF03109">
    <property type="entry name" value="ABC1"/>
    <property type="match status" value="1"/>
</dbReference>
<dbReference type="InterPro" id="IPR050154">
    <property type="entry name" value="UbiB_kinase"/>
</dbReference>
<comment type="caution">
    <text evidence="4">The sequence shown here is derived from an EMBL/GenBank/DDBJ whole genome shotgun (WGS) entry which is preliminary data.</text>
</comment>
<feature type="transmembrane region" description="Helical" evidence="2">
    <location>
        <begin position="515"/>
        <end position="537"/>
    </location>
</feature>
<dbReference type="CDD" id="cd05121">
    <property type="entry name" value="ABC1_ADCK3-like"/>
    <property type="match status" value="1"/>
</dbReference>
<organism evidence="4 5">
    <name type="scientific">Arthrobacter livingstonensis</name>
    <dbReference type="NCBI Taxonomy" id="670078"/>
    <lineage>
        <taxon>Bacteria</taxon>
        <taxon>Bacillati</taxon>
        <taxon>Actinomycetota</taxon>
        <taxon>Actinomycetes</taxon>
        <taxon>Micrococcales</taxon>
        <taxon>Micrococcaceae</taxon>
        <taxon>Arthrobacter</taxon>
    </lineage>
</organism>
<dbReference type="Proteomes" id="UP000247832">
    <property type="component" value="Unassembled WGS sequence"/>
</dbReference>
<dbReference type="PANTHER" id="PTHR10566">
    <property type="entry name" value="CHAPERONE-ACTIVITY OF BC1 COMPLEX CABC1 -RELATED"/>
    <property type="match status" value="1"/>
</dbReference>
<evidence type="ECO:0000256" key="1">
    <source>
        <dbReference type="ARBA" id="ARBA00009670"/>
    </source>
</evidence>
<dbReference type="OrthoDB" id="9795390at2"/>